<dbReference type="EMBL" id="JAOPKA010000028">
    <property type="protein sequence ID" value="MCU4744416.1"/>
    <property type="molecule type" value="Genomic_DNA"/>
</dbReference>
<evidence type="ECO:0000313" key="2">
    <source>
        <dbReference type="EMBL" id="MCU4744416.1"/>
    </source>
</evidence>
<dbReference type="AlphaFoldDB" id="A0AAP2Z3A6"/>
<dbReference type="InterPro" id="IPR009081">
    <property type="entry name" value="PP-bd_ACP"/>
</dbReference>
<feature type="domain" description="Carrier" evidence="1">
    <location>
        <begin position="3"/>
        <end position="80"/>
    </location>
</feature>
<dbReference type="SUPFAM" id="SSF47336">
    <property type="entry name" value="ACP-like"/>
    <property type="match status" value="1"/>
</dbReference>
<dbReference type="InterPro" id="IPR036736">
    <property type="entry name" value="ACP-like_sf"/>
</dbReference>
<dbReference type="Gene3D" id="1.10.1200.10">
    <property type="entry name" value="ACP-like"/>
    <property type="match status" value="1"/>
</dbReference>
<gene>
    <name evidence="2" type="ORF">OB960_23885</name>
</gene>
<dbReference type="Proteomes" id="UP001321018">
    <property type="component" value="Unassembled WGS sequence"/>
</dbReference>
<sequence length="86" mass="9455">MAESVSDTIQNIIATVTRVDTDEFDGDTHFQDDLDVASLQIVEIAELTIQEVDGVVEIPDDDLVELETVADFTAYVEERAEPKAAN</sequence>
<evidence type="ECO:0000259" key="1">
    <source>
        <dbReference type="PROSITE" id="PS50075"/>
    </source>
</evidence>
<evidence type="ECO:0000313" key="3">
    <source>
        <dbReference type="Proteomes" id="UP001321018"/>
    </source>
</evidence>
<accession>A0AAP2Z3A6</accession>
<dbReference type="RefSeq" id="WP_338006222.1">
    <property type="nucleotide sequence ID" value="NZ_JAOPKA010000028.1"/>
</dbReference>
<organism evidence="2 3">
    <name type="scientific">Natronoglomus mannanivorans</name>
    <dbReference type="NCBI Taxonomy" id="2979990"/>
    <lineage>
        <taxon>Archaea</taxon>
        <taxon>Methanobacteriati</taxon>
        <taxon>Methanobacteriota</taxon>
        <taxon>Stenosarchaea group</taxon>
        <taxon>Halobacteria</taxon>
        <taxon>Halobacteriales</taxon>
        <taxon>Natrialbaceae</taxon>
        <taxon>Natronoglomus</taxon>
    </lineage>
</organism>
<comment type="caution">
    <text evidence="2">The sequence shown here is derived from an EMBL/GenBank/DDBJ whole genome shotgun (WGS) entry which is preliminary data.</text>
</comment>
<proteinExistence type="predicted"/>
<dbReference type="PROSITE" id="PS50075">
    <property type="entry name" value="CARRIER"/>
    <property type="match status" value="1"/>
</dbReference>
<protein>
    <submittedName>
        <fullName evidence="2">Phosphopantetheine-binding protein</fullName>
    </submittedName>
</protein>
<reference evidence="2" key="1">
    <citation type="submission" date="2022-09" db="EMBL/GenBank/DDBJ databases">
        <title>Enrichment on poylsaccharides allowed isolation of novel metabolic and taxonomic groups of Haloarchaea.</title>
        <authorList>
            <person name="Sorokin D.Y."/>
            <person name="Elcheninov A.G."/>
            <person name="Khizhniak T.V."/>
            <person name="Kolganova T.V."/>
            <person name="Kublanov I.V."/>
        </authorList>
    </citation>
    <scope>NUCLEOTIDE SEQUENCE</scope>
    <source>
        <strain evidence="2">AArc-xg1-1</strain>
    </source>
</reference>
<dbReference type="Pfam" id="PF00550">
    <property type="entry name" value="PP-binding"/>
    <property type="match status" value="1"/>
</dbReference>
<name>A0AAP2Z3A6_9EURY</name>